<reference evidence="2" key="1">
    <citation type="submission" date="2021-01" db="EMBL/GenBank/DDBJ databases">
        <title>Whole genome shotgun sequence of Actinocatenispora rupis NBRC 107355.</title>
        <authorList>
            <person name="Komaki H."/>
            <person name="Tamura T."/>
        </authorList>
    </citation>
    <scope>NUCLEOTIDE SEQUENCE</scope>
    <source>
        <strain evidence="2">NBRC 107355</strain>
    </source>
</reference>
<keyword evidence="1" id="KW-1133">Transmembrane helix</keyword>
<evidence type="ECO:0000313" key="3">
    <source>
        <dbReference type="Proteomes" id="UP000612808"/>
    </source>
</evidence>
<feature type="transmembrane region" description="Helical" evidence="1">
    <location>
        <begin position="149"/>
        <end position="169"/>
    </location>
</feature>
<organism evidence="2 3">
    <name type="scientific">Actinocatenispora rupis</name>
    <dbReference type="NCBI Taxonomy" id="519421"/>
    <lineage>
        <taxon>Bacteria</taxon>
        <taxon>Bacillati</taxon>
        <taxon>Actinomycetota</taxon>
        <taxon>Actinomycetes</taxon>
        <taxon>Micromonosporales</taxon>
        <taxon>Micromonosporaceae</taxon>
        <taxon>Actinocatenispora</taxon>
    </lineage>
</organism>
<name>A0A8J3NEI8_9ACTN</name>
<feature type="transmembrane region" description="Helical" evidence="1">
    <location>
        <begin position="111"/>
        <end position="137"/>
    </location>
</feature>
<feature type="transmembrane region" description="Helical" evidence="1">
    <location>
        <begin position="296"/>
        <end position="314"/>
    </location>
</feature>
<evidence type="ECO:0000256" key="1">
    <source>
        <dbReference type="SAM" id="Phobius"/>
    </source>
</evidence>
<keyword evidence="3" id="KW-1185">Reference proteome</keyword>
<dbReference type="Proteomes" id="UP000612808">
    <property type="component" value="Unassembled WGS sequence"/>
</dbReference>
<protein>
    <submittedName>
        <fullName evidence="2">Uncharacterized protein</fullName>
    </submittedName>
</protein>
<comment type="caution">
    <text evidence="2">The sequence shown here is derived from an EMBL/GenBank/DDBJ whole genome shotgun (WGS) entry which is preliminary data.</text>
</comment>
<keyword evidence="1" id="KW-0812">Transmembrane</keyword>
<feature type="transmembrane region" description="Helical" evidence="1">
    <location>
        <begin position="39"/>
        <end position="57"/>
    </location>
</feature>
<accession>A0A8J3NEI8</accession>
<dbReference type="RefSeq" id="WP_203661541.1">
    <property type="nucleotide sequence ID" value="NZ_BAAAZM010000014.1"/>
</dbReference>
<feature type="transmembrane region" description="Helical" evidence="1">
    <location>
        <begin position="271"/>
        <end position="290"/>
    </location>
</feature>
<keyword evidence="1" id="KW-0472">Membrane</keyword>
<proteinExistence type="predicted"/>
<dbReference type="EMBL" id="BOMB01000028">
    <property type="protein sequence ID" value="GID14000.1"/>
    <property type="molecule type" value="Genomic_DNA"/>
</dbReference>
<dbReference type="AlphaFoldDB" id="A0A8J3NEI8"/>
<feature type="transmembrane region" description="Helical" evidence="1">
    <location>
        <begin position="69"/>
        <end position="91"/>
    </location>
</feature>
<feature type="transmembrane region" description="Helical" evidence="1">
    <location>
        <begin position="217"/>
        <end position="236"/>
    </location>
</feature>
<sequence length="334" mass="35528">MSHEPAQPGLLRRLAPALSLFLLAPFVGEYLLGNVSVRMLFLLPMLALMYGAGALFIRELTRRTGRGWPTILALGLAYAVAEEGLADMSLFDPNFVGLHLLNAGRLFGIGWTWWIYVLTLHVVWSIGASIGLTEALFARRGTGPWLGKVGLVVSGLVFVLGVTLTQLSFHAKYQLVGWQVALSLGLIAVSTAVAFLLPRPRPTGAPGRAGSVPRPWLVTAGTVVAAGLFHVAEWLLPGGWPIPVDLALYAAVGAAVTLLARRTGWTLRHRYALVAGAVLTYCGVGFVLVPKHPVDIAGQVVFALIGAGLAVLAARKVHTATTPAYDERAAVPVR</sequence>
<feature type="transmembrane region" description="Helical" evidence="1">
    <location>
        <begin position="175"/>
        <end position="197"/>
    </location>
</feature>
<feature type="transmembrane region" description="Helical" evidence="1">
    <location>
        <begin position="242"/>
        <end position="259"/>
    </location>
</feature>
<evidence type="ECO:0000313" key="2">
    <source>
        <dbReference type="EMBL" id="GID14000.1"/>
    </source>
</evidence>
<gene>
    <name evidence="2" type="ORF">Aru02nite_48890</name>
</gene>